<gene>
    <name evidence="1" type="ORF">GCM10012284_38360</name>
</gene>
<organism evidence="1 2">
    <name type="scientific">Mangrovihabitans endophyticus</name>
    <dbReference type="NCBI Taxonomy" id="1751298"/>
    <lineage>
        <taxon>Bacteria</taxon>
        <taxon>Bacillati</taxon>
        <taxon>Actinomycetota</taxon>
        <taxon>Actinomycetes</taxon>
        <taxon>Micromonosporales</taxon>
        <taxon>Micromonosporaceae</taxon>
        <taxon>Mangrovihabitans</taxon>
    </lineage>
</organism>
<accession>A0A8J3FPC7</accession>
<evidence type="ECO:0000313" key="2">
    <source>
        <dbReference type="Proteomes" id="UP000656042"/>
    </source>
</evidence>
<dbReference type="EMBL" id="BMMX01000017">
    <property type="protein sequence ID" value="GGL00263.1"/>
    <property type="molecule type" value="Genomic_DNA"/>
</dbReference>
<reference evidence="1" key="2">
    <citation type="submission" date="2020-09" db="EMBL/GenBank/DDBJ databases">
        <authorList>
            <person name="Sun Q."/>
            <person name="Zhou Y."/>
        </authorList>
    </citation>
    <scope>NUCLEOTIDE SEQUENCE</scope>
    <source>
        <strain evidence="1">CGMCC 4.7299</strain>
    </source>
</reference>
<dbReference type="Proteomes" id="UP000656042">
    <property type="component" value="Unassembled WGS sequence"/>
</dbReference>
<proteinExistence type="predicted"/>
<comment type="caution">
    <text evidence="1">The sequence shown here is derived from an EMBL/GenBank/DDBJ whole genome shotgun (WGS) entry which is preliminary data.</text>
</comment>
<reference evidence="1" key="1">
    <citation type="journal article" date="2014" name="Int. J. Syst. Evol. Microbiol.">
        <title>Complete genome sequence of Corynebacterium casei LMG S-19264T (=DSM 44701T), isolated from a smear-ripened cheese.</title>
        <authorList>
            <consortium name="US DOE Joint Genome Institute (JGI-PGF)"/>
            <person name="Walter F."/>
            <person name="Albersmeier A."/>
            <person name="Kalinowski J."/>
            <person name="Ruckert C."/>
        </authorList>
    </citation>
    <scope>NUCLEOTIDE SEQUENCE</scope>
    <source>
        <strain evidence="1">CGMCC 4.7299</strain>
    </source>
</reference>
<keyword evidence="2" id="KW-1185">Reference proteome</keyword>
<protein>
    <submittedName>
        <fullName evidence="1">Uncharacterized protein</fullName>
    </submittedName>
</protein>
<sequence length="61" mass="6451">MICGFLVLPADRERFVMVAAGRALPSVRCPPGGHVLRPVRQPVVQTVPLSVKAAGNTFGPL</sequence>
<name>A0A8J3FPC7_9ACTN</name>
<dbReference type="AlphaFoldDB" id="A0A8J3FPC7"/>
<evidence type="ECO:0000313" key="1">
    <source>
        <dbReference type="EMBL" id="GGL00263.1"/>
    </source>
</evidence>